<name>A0A5N7DM89_9EURO</name>
<dbReference type="RefSeq" id="XP_031944823.1">
    <property type="nucleotide sequence ID" value="XM_032086468.1"/>
</dbReference>
<proteinExistence type="predicted"/>
<dbReference type="GeneID" id="43671159"/>
<accession>A0A5N6IG97</accession>
<protein>
    <submittedName>
        <fullName evidence="1">Uncharacterized protein</fullName>
    </submittedName>
</protein>
<sequence>MDFPDAKPAVFVLIVNEEKQILLGRRKVGPQEGTLSPPLGPFAPTELRVSNIKSVVSKETGLGFNYTSFVLVVHLSSELPQSKDYFPTWVGVKLHHAIGQKEPMTPESSAYESWKWVSKDELERLYEEYKAAEEDGKIDDFKGEILCLTLRVLLKNQGRGTHSINHLFDIPSAYPSLDSSGLY</sequence>
<evidence type="ECO:0000313" key="1">
    <source>
        <dbReference type="EMBL" id="KAE8407504.1"/>
    </source>
</evidence>
<dbReference type="EMBL" id="ML736748">
    <property type="protein sequence ID" value="KAE8407504.1"/>
    <property type="molecule type" value="Genomic_DNA"/>
</dbReference>
<accession>A0A5N7DM89</accession>
<keyword evidence="2" id="KW-1185">Reference proteome</keyword>
<dbReference type="Gene3D" id="3.90.79.10">
    <property type="entry name" value="Nucleoside Triphosphate Pyrophosphohydrolase"/>
    <property type="match status" value="1"/>
</dbReference>
<reference evidence="1 2" key="1">
    <citation type="submission" date="2019-04" db="EMBL/GenBank/DDBJ databases">
        <authorList>
            <consortium name="DOE Joint Genome Institute"/>
            <person name="Mondo S."/>
            <person name="Kjaerbolling I."/>
            <person name="Vesth T."/>
            <person name="Frisvad J.C."/>
            <person name="Nybo J.L."/>
            <person name="Theobald S."/>
            <person name="Kildgaard S."/>
            <person name="Isbrandt T."/>
            <person name="Kuo A."/>
            <person name="Sato A."/>
            <person name="Lyhne E.K."/>
            <person name="Kogle M.E."/>
            <person name="Wiebenga A."/>
            <person name="Kun R.S."/>
            <person name="Lubbers R.J."/>
            <person name="Makela M.R."/>
            <person name="Barry K."/>
            <person name="Chovatia M."/>
            <person name="Clum A."/>
            <person name="Daum C."/>
            <person name="Haridas S."/>
            <person name="He G."/>
            <person name="LaButti K."/>
            <person name="Lipzen A."/>
            <person name="Riley R."/>
            <person name="Salamov A."/>
            <person name="Simmons B.A."/>
            <person name="Magnuson J.K."/>
            <person name="Henrissat B."/>
            <person name="Mortensen U.H."/>
            <person name="Larsen T.O."/>
            <person name="Devries R.P."/>
            <person name="Grigoriev I.V."/>
            <person name="Machida M."/>
            <person name="Baker S.E."/>
            <person name="Andersen M.R."/>
            <person name="Cantor M.N."/>
            <person name="Hua S.X."/>
        </authorList>
    </citation>
    <scope>NUCLEOTIDE SEQUENCE [LARGE SCALE GENOMIC DNA]</scope>
    <source>
        <strain evidence="1 2">CBS 119388</strain>
    </source>
</reference>
<organism evidence="1 2">
    <name type="scientific">Aspergillus pseudonomiae</name>
    <dbReference type="NCBI Taxonomy" id="1506151"/>
    <lineage>
        <taxon>Eukaryota</taxon>
        <taxon>Fungi</taxon>
        <taxon>Dikarya</taxon>
        <taxon>Ascomycota</taxon>
        <taxon>Pezizomycotina</taxon>
        <taxon>Eurotiomycetes</taxon>
        <taxon>Eurotiomycetidae</taxon>
        <taxon>Eurotiales</taxon>
        <taxon>Aspergillaceae</taxon>
        <taxon>Aspergillus</taxon>
        <taxon>Aspergillus subgen. Circumdati</taxon>
    </lineage>
</organism>
<dbReference type="Proteomes" id="UP000325579">
    <property type="component" value="Unassembled WGS sequence"/>
</dbReference>
<dbReference type="AlphaFoldDB" id="A0A5N7DM89"/>
<dbReference type="SUPFAM" id="SSF55811">
    <property type="entry name" value="Nudix"/>
    <property type="match status" value="1"/>
</dbReference>
<gene>
    <name evidence="1" type="ORF">BDV37DRAFT_280037</name>
</gene>
<dbReference type="InterPro" id="IPR015797">
    <property type="entry name" value="NUDIX_hydrolase-like_dom_sf"/>
</dbReference>
<evidence type="ECO:0000313" key="2">
    <source>
        <dbReference type="Proteomes" id="UP000325579"/>
    </source>
</evidence>